<evidence type="ECO:0000313" key="4">
    <source>
        <dbReference type="EMBL" id="WAZ19615.1"/>
    </source>
</evidence>
<organism evidence="4 5">
    <name type="scientific">Streptomyces cinnabarinus</name>
    <dbReference type="NCBI Taxonomy" id="67287"/>
    <lineage>
        <taxon>Bacteria</taxon>
        <taxon>Bacillati</taxon>
        <taxon>Actinomycetota</taxon>
        <taxon>Actinomycetes</taxon>
        <taxon>Kitasatosporales</taxon>
        <taxon>Streptomycetaceae</taxon>
        <taxon>Streptomyces</taxon>
    </lineage>
</organism>
<name>A0ABY7K748_9ACTN</name>
<dbReference type="SUPFAM" id="SSF47336">
    <property type="entry name" value="ACP-like"/>
    <property type="match status" value="1"/>
</dbReference>
<dbReference type="RefSeq" id="WP_269657307.1">
    <property type="nucleotide sequence ID" value="NZ_CP114413.1"/>
</dbReference>
<dbReference type="Gene3D" id="1.10.1200.10">
    <property type="entry name" value="ACP-like"/>
    <property type="match status" value="1"/>
</dbReference>
<dbReference type="Proteomes" id="UP001164439">
    <property type="component" value="Chromosome"/>
</dbReference>
<evidence type="ECO:0000259" key="3">
    <source>
        <dbReference type="PROSITE" id="PS50075"/>
    </source>
</evidence>
<dbReference type="EMBL" id="CP114413">
    <property type="protein sequence ID" value="WAZ19615.1"/>
    <property type="molecule type" value="Genomic_DNA"/>
</dbReference>
<accession>A0ABY7K748</accession>
<sequence>MTMSQQAADPTPLPTISAVVDEIRAQVGRELRLETEKVEAETVLKNLPGADSVRLLRVVAQVERVYDVEFEDEDVFRVRTPRELAELVVRDLTSGDRA</sequence>
<protein>
    <submittedName>
        <fullName evidence="4">Acyl carrier protein</fullName>
    </submittedName>
</protein>
<keyword evidence="2" id="KW-0597">Phosphoprotein</keyword>
<evidence type="ECO:0000256" key="2">
    <source>
        <dbReference type="ARBA" id="ARBA00022553"/>
    </source>
</evidence>
<dbReference type="InterPro" id="IPR009081">
    <property type="entry name" value="PP-bd_ACP"/>
</dbReference>
<reference evidence="4" key="1">
    <citation type="submission" date="2022-12" db="EMBL/GenBank/DDBJ databases">
        <authorList>
            <person name="Ruckert C."/>
            <person name="Busche T."/>
            <person name="Kalinowski J."/>
            <person name="Wittmann C."/>
        </authorList>
    </citation>
    <scope>NUCLEOTIDE SEQUENCE</scope>
    <source>
        <strain evidence="4">DSM 40467</strain>
    </source>
</reference>
<evidence type="ECO:0000313" key="5">
    <source>
        <dbReference type="Proteomes" id="UP001164439"/>
    </source>
</evidence>
<dbReference type="InterPro" id="IPR020806">
    <property type="entry name" value="PKS_PP-bd"/>
</dbReference>
<proteinExistence type="predicted"/>
<dbReference type="Pfam" id="PF00550">
    <property type="entry name" value="PP-binding"/>
    <property type="match status" value="1"/>
</dbReference>
<dbReference type="InterPro" id="IPR036736">
    <property type="entry name" value="ACP-like_sf"/>
</dbReference>
<dbReference type="SMART" id="SM00823">
    <property type="entry name" value="PKS_PP"/>
    <property type="match status" value="1"/>
</dbReference>
<keyword evidence="1" id="KW-0596">Phosphopantetheine</keyword>
<keyword evidence="5" id="KW-1185">Reference proteome</keyword>
<gene>
    <name evidence="4" type="ORF">STRCI_000676</name>
</gene>
<feature type="domain" description="Carrier" evidence="3">
    <location>
        <begin position="14"/>
        <end position="92"/>
    </location>
</feature>
<evidence type="ECO:0000256" key="1">
    <source>
        <dbReference type="ARBA" id="ARBA00022450"/>
    </source>
</evidence>
<dbReference type="PROSITE" id="PS50075">
    <property type="entry name" value="CARRIER"/>
    <property type="match status" value="1"/>
</dbReference>